<protein>
    <submittedName>
        <fullName evidence="2">Uncharacterized protein</fullName>
    </submittedName>
</protein>
<feature type="non-terminal residue" evidence="2">
    <location>
        <position position="1"/>
    </location>
</feature>
<dbReference type="EMBL" id="CP045896">
    <property type="protein sequence ID" value="QQP49730.1"/>
    <property type="molecule type" value="Genomic_DNA"/>
</dbReference>
<evidence type="ECO:0000313" key="3">
    <source>
        <dbReference type="Proteomes" id="UP000595437"/>
    </source>
</evidence>
<name>A0A7T8HH25_CALRO</name>
<dbReference type="Proteomes" id="UP000595437">
    <property type="component" value="Chromosome 7"/>
</dbReference>
<feature type="region of interest" description="Disordered" evidence="1">
    <location>
        <begin position="12"/>
        <end position="53"/>
    </location>
</feature>
<organism evidence="2 3">
    <name type="scientific">Caligus rogercresseyi</name>
    <name type="common">Sea louse</name>
    <dbReference type="NCBI Taxonomy" id="217165"/>
    <lineage>
        <taxon>Eukaryota</taxon>
        <taxon>Metazoa</taxon>
        <taxon>Ecdysozoa</taxon>
        <taxon>Arthropoda</taxon>
        <taxon>Crustacea</taxon>
        <taxon>Multicrustacea</taxon>
        <taxon>Hexanauplia</taxon>
        <taxon>Copepoda</taxon>
        <taxon>Siphonostomatoida</taxon>
        <taxon>Caligidae</taxon>
        <taxon>Caligus</taxon>
    </lineage>
</organism>
<sequence length="145" mass="16464">HQRTLHRLRLCKTEQARSPSPGRPRQTPQGSRPKASSRPCRGPIHHAAPKRRSRRLLLILNQRNLSRGDLPGQQRGLQQRNRGQLPWGRVTPSNVLGIFSLLRSCGSLGSRNLCNLIILFIQLKHPAEQHELPPRISWAIPKLSK</sequence>
<proteinExistence type="predicted"/>
<feature type="compositionally biased region" description="Basic residues" evidence="1">
    <location>
        <begin position="43"/>
        <end position="53"/>
    </location>
</feature>
<evidence type="ECO:0000256" key="1">
    <source>
        <dbReference type="SAM" id="MobiDB-lite"/>
    </source>
</evidence>
<accession>A0A7T8HH25</accession>
<dbReference type="AlphaFoldDB" id="A0A7T8HH25"/>
<keyword evidence="3" id="KW-1185">Reference proteome</keyword>
<reference evidence="3" key="1">
    <citation type="submission" date="2021-01" db="EMBL/GenBank/DDBJ databases">
        <title>Caligus Genome Assembly.</title>
        <authorList>
            <person name="Gallardo-Escarate C."/>
        </authorList>
    </citation>
    <scope>NUCLEOTIDE SEQUENCE [LARGE SCALE GENOMIC DNA]</scope>
</reference>
<gene>
    <name evidence="2" type="ORF">FKW44_010498</name>
</gene>
<evidence type="ECO:0000313" key="2">
    <source>
        <dbReference type="EMBL" id="QQP49730.1"/>
    </source>
</evidence>